<dbReference type="Gene3D" id="3.40.50.720">
    <property type="entry name" value="NAD(P)-binding Rossmann-like Domain"/>
    <property type="match status" value="1"/>
</dbReference>
<keyword evidence="5" id="KW-1185">Reference proteome</keyword>
<dbReference type="SMART" id="SM00822">
    <property type="entry name" value="PKS_KR"/>
    <property type="match status" value="1"/>
</dbReference>
<dbReference type="GO" id="GO:0016616">
    <property type="term" value="F:oxidoreductase activity, acting on the CH-OH group of donors, NAD or NADP as acceptor"/>
    <property type="evidence" value="ECO:0007669"/>
    <property type="project" value="TreeGrafter"/>
</dbReference>
<reference evidence="4 5" key="1">
    <citation type="submission" date="2016-11" db="EMBL/GenBank/DDBJ databases">
        <authorList>
            <person name="Jaros S."/>
            <person name="Januszkiewicz K."/>
            <person name="Wedrychowicz H."/>
        </authorList>
    </citation>
    <scope>NUCLEOTIDE SEQUENCE [LARGE SCALE GENOMIC DNA]</scope>
    <source>
        <strain evidence="4 5">DSM 24787</strain>
    </source>
</reference>
<dbReference type="GO" id="GO:0048038">
    <property type="term" value="F:quinone binding"/>
    <property type="evidence" value="ECO:0007669"/>
    <property type="project" value="TreeGrafter"/>
</dbReference>
<evidence type="ECO:0000313" key="4">
    <source>
        <dbReference type="EMBL" id="SIO45917.1"/>
    </source>
</evidence>
<organism evidence="4 5">
    <name type="scientific">Chitinophaga niabensis</name>
    <dbReference type="NCBI Taxonomy" id="536979"/>
    <lineage>
        <taxon>Bacteria</taxon>
        <taxon>Pseudomonadati</taxon>
        <taxon>Bacteroidota</taxon>
        <taxon>Chitinophagia</taxon>
        <taxon>Chitinophagales</taxon>
        <taxon>Chitinophagaceae</taxon>
        <taxon>Chitinophaga</taxon>
    </lineage>
</organism>
<dbReference type="InterPro" id="IPR002347">
    <property type="entry name" value="SDR_fam"/>
</dbReference>
<dbReference type="PRINTS" id="PR00081">
    <property type="entry name" value="GDHRDH"/>
</dbReference>
<dbReference type="Pfam" id="PF13561">
    <property type="entry name" value="adh_short_C2"/>
    <property type="match status" value="1"/>
</dbReference>
<dbReference type="FunFam" id="3.40.50.720:FF:000084">
    <property type="entry name" value="Short-chain dehydrogenase reductase"/>
    <property type="match status" value="1"/>
</dbReference>
<dbReference type="STRING" id="536979.SAMN04488055_4215"/>
<dbReference type="EMBL" id="FSRA01000002">
    <property type="protein sequence ID" value="SIO45917.1"/>
    <property type="molecule type" value="Genomic_DNA"/>
</dbReference>
<dbReference type="PANTHER" id="PTHR42760">
    <property type="entry name" value="SHORT-CHAIN DEHYDROGENASES/REDUCTASES FAMILY MEMBER"/>
    <property type="match status" value="1"/>
</dbReference>
<comment type="similarity">
    <text evidence="1">Belongs to the short-chain dehydrogenases/reductases (SDR) family.</text>
</comment>
<dbReference type="Proteomes" id="UP000185003">
    <property type="component" value="Unassembled WGS sequence"/>
</dbReference>
<evidence type="ECO:0000259" key="3">
    <source>
        <dbReference type="SMART" id="SM00822"/>
    </source>
</evidence>
<evidence type="ECO:0000256" key="1">
    <source>
        <dbReference type="ARBA" id="ARBA00006484"/>
    </source>
</evidence>
<dbReference type="OrthoDB" id="597477at2"/>
<protein>
    <submittedName>
        <fullName evidence="4">Gluconate 5-dehydrogenase</fullName>
    </submittedName>
</protein>
<name>A0A1N6JP32_9BACT</name>
<feature type="domain" description="Ketoreductase" evidence="3">
    <location>
        <begin position="12"/>
        <end position="188"/>
    </location>
</feature>
<dbReference type="InterPro" id="IPR057326">
    <property type="entry name" value="KR_dom"/>
</dbReference>
<keyword evidence="2" id="KW-0560">Oxidoreductase</keyword>
<evidence type="ECO:0000313" key="5">
    <source>
        <dbReference type="Proteomes" id="UP000185003"/>
    </source>
</evidence>
<gene>
    <name evidence="4" type="ORF">SAMN04488055_4215</name>
</gene>
<dbReference type="NCBIfam" id="NF005559">
    <property type="entry name" value="PRK07231.1"/>
    <property type="match status" value="1"/>
</dbReference>
<dbReference type="SUPFAM" id="SSF51735">
    <property type="entry name" value="NAD(P)-binding Rossmann-fold domains"/>
    <property type="match status" value="1"/>
</dbReference>
<dbReference type="RefSeq" id="WP_074241583.1">
    <property type="nucleotide sequence ID" value="NZ_FSRA01000002.1"/>
</dbReference>
<dbReference type="PANTHER" id="PTHR42760:SF133">
    <property type="entry name" value="3-OXOACYL-[ACYL-CARRIER-PROTEIN] REDUCTASE"/>
    <property type="match status" value="1"/>
</dbReference>
<dbReference type="GO" id="GO:0006633">
    <property type="term" value="P:fatty acid biosynthetic process"/>
    <property type="evidence" value="ECO:0007669"/>
    <property type="project" value="TreeGrafter"/>
</dbReference>
<dbReference type="InterPro" id="IPR036291">
    <property type="entry name" value="NAD(P)-bd_dom_sf"/>
</dbReference>
<dbReference type="PRINTS" id="PR00080">
    <property type="entry name" value="SDRFAMILY"/>
</dbReference>
<dbReference type="PROSITE" id="PS00061">
    <property type="entry name" value="ADH_SHORT"/>
    <property type="match status" value="1"/>
</dbReference>
<proteinExistence type="inferred from homology"/>
<evidence type="ECO:0000256" key="2">
    <source>
        <dbReference type="ARBA" id="ARBA00023002"/>
    </source>
</evidence>
<sequence length="254" mass="26857">MITSSEFELSGKLALVTGGGSGLGLSIAQKFVTYGARVVIAGRREDVLQAAVAKLGVNAAYKVCDLSQLSGIGALVESVEKDFGEIDILVNNAGINLKKNVLEVSDEEFAEVVRTNQLAVFSLTREVAKKMTVRKKGNIIMISSMASQYGIPKVIAYTAAKSAVEGMTRALAVELSPLGLRINCIAPGFIETDMSAKALNNDPERKNRVLSRTPMQYLGKPDDIGLAAVFLASDAAKYITGVVLPVDGGNSIGF</sequence>
<dbReference type="AlphaFoldDB" id="A0A1N6JP32"/>
<accession>A0A1N6JP32</accession>
<dbReference type="InterPro" id="IPR020904">
    <property type="entry name" value="Sc_DH/Rdtase_CS"/>
</dbReference>